<dbReference type="NCBIfam" id="NF009544">
    <property type="entry name" value="PRK12928.1"/>
    <property type="match status" value="1"/>
</dbReference>
<dbReference type="EC" id="2.8.1.8" evidence="9"/>
<dbReference type="SUPFAM" id="SSF102114">
    <property type="entry name" value="Radical SAM enzymes"/>
    <property type="match status" value="1"/>
</dbReference>
<gene>
    <name evidence="9 11" type="primary">lipA</name>
    <name evidence="11" type="ORF">DDZ13_09985</name>
</gene>
<keyword evidence="1 9" id="KW-0004">4Fe-4S</keyword>
<feature type="binding site" evidence="9">
    <location>
        <position position="47"/>
    </location>
    <ligand>
        <name>[4Fe-4S] cluster</name>
        <dbReference type="ChEBI" id="CHEBI:49883"/>
        <label>1</label>
    </ligand>
</feature>
<evidence type="ECO:0000256" key="7">
    <source>
        <dbReference type="ARBA" id="ARBA00023014"/>
    </source>
</evidence>
<dbReference type="PROSITE" id="PS51918">
    <property type="entry name" value="RADICAL_SAM"/>
    <property type="match status" value="1"/>
</dbReference>
<keyword evidence="3 9" id="KW-0808">Transferase</keyword>
<dbReference type="InterPro" id="IPR013785">
    <property type="entry name" value="Aldolase_TIM"/>
</dbReference>
<dbReference type="NCBIfam" id="NF004019">
    <property type="entry name" value="PRK05481.1"/>
    <property type="match status" value="1"/>
</dbReference>
<dbReference type="InterPro" id="IPR006638">
    <property type="entry name" value="Elp3/MiaA/NifB-like_rSAM"/>
</dbReference>
<dbReference type="HAMAP" id="MF_00206">
    <property type="entry name" value="Lipoyl_synth"/>
    <property type="match status" value="1"/>
</dbReference>
<dbReference type="SFLD" id="SFLDF00271">
    <property type="entry name" value="lipoyl_synthase"/>
    <property type="match status" value="1"/>
</dbReference>
<evidence type="ECO:0000256" key="3">
    <source>
        <dbReference type="ARBA" id="ARBA00022679"/>
    </source>
</evidence>
<dbReference type="CDD" id="cd01335">
    <property type="entry name" value="Radical_SAM"/>
    <property type="match status" value="1"/>
</dbReference>
<comment type="function">
    <text evidence="9">Catalyzes the radical-mediated insertion of two sulfur atoms into the C-6 and C-8 positions of the octanoyl moiety bound to the lipoyl domains of lipoate-dependent enzymes, thereby converting the octanoylated domains into lipoylated derivatives.</text>
</comment>
<feature type="binding site" evidence="9">
    <location>
        <position position="62"/>
    </location>
    <ligand>
        <name>[4Fe-4S] cluster</name>
        <dbReference type="ChEBI" id="CHEBI:49883"/>
        <label>2</label>
        <note>4Fe-4S-S-AdoMet</note>
    </ligand>
</feature>
<accession>A0A317ZIE2</accession>
<dbReference type="AlphaFoldDB" id="A0A317ZIE2"/>
<keyword evidence="2 9" id="KW-0963">Cytoplasm</keyword>
<keyword evidence="7 9" id="KW-0411">Iron-sulfur</keyword>
<comment type="subcellular location">
    <subcellularLocation>
        <location evidence="9">Cytoplasm</location>
    </subcellularLocation>
</comment>
<dbReference type="PANTHER" id="PTHR10949">
    <property type="entry name" value="LIPOYL SYNTHASE"/>
    <property type="match status" value="1"/>
</dbReference>
<feature type="domain" description="Radical SAM core" evidence="10">
    <location>
        <begin position="48"/>
        <end position="262"/>
    </location>
</feature>
<keyword evidence="12" id="KW-1185">Reference proteome</keyword>
<dbReference type="PIRSF" id="PIRSF005963">
    <property type="entry name" value="Lipoyl_synth"/>
    <property type="match status" value="1"/>
</dbReference>
<sequence length="308" mass="34826">MMSERKPDWLRAKLPTSKEYKEVRAIVDSHDLHTVCKSAQCPNMGECWSRGTATVMILGNICTRSCRFCAIQTGRPTELDLGEPARVAESIAKMDLKHTVITSVARDDLKDGGASVWAATIRAVHNRVPECAVEVLTADFRGQQEYLDVVLDACPDIFNHNLETVKRLQRPIRKTARYDRSLWVLEHAKSRGFITKSGIMLGIGEKEDEIKEVLQDMVNVGVDVLTIGQYLQPSKEHQPIDRWVHPDEFKRWKDFALEIGFGVCESGPMIRSSYHAEEQSAKYDVRARRRAMQAEMKAAKEVELLSGV</sequence>
<dbReference type="InParanoid" id="A0A317ZIE2"/>
<proteinExistence type="inferred from homology"/>
<dbReference type="InterPro" id="IPR007197">
    <property type="entry name" value="rSAM"/>
</dbReference>
<reference evidence="11 12" key="1">
    <citation type="submission" date="2018-05" db="EMBL/GenBank/DDBJ databases">
        <title>Coraliomargarita sinensis sp. nov., isolated from a marine solar saltern.</title>
        <authorList>
            <person name="Zhou L.Y."/>
        </authorList>
    </citation>
    <scope>NUCLEOTIDE SEQUENCE [LARGE SCALE GENOMIC DNA]</scope>
    <source>
        <strain evidence="11 12">WN38</strain>
    </source>
</reference>
<comment type="catalytic activity">
    <reaction evidence="8 9">
        <text>[[Fe-S] cluster scaffold protein carrying a second [4Fe-4S](2+) cluster] + N(6)-octanoyl-L-lysyl-[protein] + 2 oxidized [2Fe-2S]-[ferredoxin] + 2 S-adenosyl-L-methionine + 4 H(+) = [[Fe-S] cluster scaffold protein] + N(6)-[(R)-dihydrolipoyl]-L-lysyl-[protein] + 4 Fe(3+) + 2 hydrogen sulfide + 2 5'-deoxyadenosine + 2 L-methionine + 2 reduced [2Fe-2S]-[ferredoxin]</text>
        <dbReference type="Rhea" id="RHEA:16585"/>
        <dbReference type="Rhea" id="RHEA-COMP:9928"/>
        <dbReference type="Rhea" id="RHEA-COMP:10000"/>
        <dbReference type="Rhea" id="RHEA-COMP:10001"/>
        <dbReference type="Rhea" id="RHEA-COMP:10475"/>
        <dbReference type="Rhea" id="RHEA-COMP:14568"/>
        <dbReference type="Rhea" id="RHEA-COMP:14569"/>
        <dbReference type="ChEBI" id="CHEBI:15378"/>
        <dbReference type="ChEBI" id="CHEBI:17319"/>
        <dbReference type="ChEBI" id="CHEBI:29034"/>
        <dbReference type="ChEBI" id="CHEBI:29919"/>
        <dbReference type="ChEBI" id="CHEBI:33722"/>
        <dbReference type="ChEBI" id="CHEBI:33737"/>
        <dbReference type="ChEBI" id="CHEBI:33738"/>
        <dbReference type="ChEBI" id="CHEBI:57844"/>
        <dbReference type="ChEBI" id="CHEBI:59789"/>
        <dbReference type="ChEBI" id="CHEBI:78809"/>
        <dbReference type="ChEBI" id="CHEBI:83100"/>
        <dbReference type="EC" id="2.8.1.8"/>
    </reaction>
</comment>
<dbReference type="GO" id="GO:0005737">
    <property type="term" value="C:cytoplasm"/>
    <property type="evidence" value="ECO:0007669"/>
    <property type="project" value="UniProtKB-SubCell"/>
</dbReference>
<dbReference type="GO" id="GO:0046872">
    <property type="term" value="F:metal ion binding"/>
    <property type="evidence" value="ECO:0007669"/>
    <property type="project" value="UniProtKB-KW"/>
</dbReference>
<evidence type="ECO:0000313" key="12">
    <source>
        <dbReference type="Proteomes" id="UP000247099"/>
    </source>
</evidence>
<protein>
    <recommendedName>
        <fullName evidence="9">Lipoyl synthase</fullName>
        <ecNumber evidence="9">2.8.1.8</ecNumber>
    </recommendedName>
    <alternativeName>
        <fullName evidence="9">Lip-syn</fullName>
        <shortName evidence="9">LS</shortName>
    </alternativeName>
    <alternativeName>
        <fullName evidence="9">Lipoate synthase</fullName>
    </alternativeName>
    <alternativeName>
        <fullName evidence="9">Lipoic acid synthase</fullName>
    </alternativeName>
    <alternativeName>
        <fullName evidence="9">Sulfur insertion protein LipA</fullName>
    </alternativeName>
</protein>
<evidence type="ECO:0000256" key="1">
    <source>
        <dbReference type="ARBA" id="ARBA00022485"/>
    </source>
</evidence>
<dbReference type="InterPro" id="IPR058240">
    <property type="entry name" value="rSAM_sf"/>
</dbReference>
<dbReference type="GO" id="GO:0016992">
    <property type="term" value="F:lipoate synthase activity"/>
    <property type="evidence" value="ECO:0007669"/>
    <property type="project" value="UniProtKB-UniRule"/>
</dbReference>
<dbReference type="SFLD" id="SFLDG01058">
    <property type="entry name" value="lipoyl_synthase_like"/>
    <property type="match status" value="1"/>
</dbReference>
<dbReference type="NCBIfam" id="TIGR00510">
    <property type="entry name" value="lipA"/>
    <property type="match status" value="1"/>
</dbReference>
<dbReference type="OrthoDB" id="9787898at2"/>
<evidence type="ECO:0000256" key="9">
    <source>
        <dbReference type="HAMAP-Rule" id="MF_00206"/>
    </source>
</evidence>
<evidence type="ECO:0000256" key="8">
    <source>
        <dbReference type="ARBA" id="ARBA00047326"/>
    </source>
</evidence>
<dbReference type="Gene3D" id="3.20.20.70">
    <property type="entry name" value="Aldolase class I"/>
    <property type="match status" value="1"/>
</dbReference>
<comment type="cofactor">
    <cofactor evidence="9">
        <name>[4Fe-4S] cluster</name>
        <dbReference type="ChEBI" id="CHEBI:49883"/>
    </cofactor>
    <text evidence="9">Binds 2 [4Fe-4S] clusters per subunit. One cluster is coordinated with 3 cysteines and an exchangeable S-adenosyl-L-methionine.</text>
</comment>
<dbReference type="GO" id="GO:0009249">
    <property type="term" value="P:protein lipoylation"/>
    <property type="evidence" value="ECO:0007669"/>
    <property type="project" value="UniProtKB-UniRule"/>
</dbReference>
<organism evidence="11 12">
    <name type="scientific">Coraliomargarita sinensis</name>
    <dbReference type="NCBI Taxonomy" id="2174842"/>
    <lineage>
        <taxon>Bacteria</taxon>
        <taxon>Pseudomonadati</taxon>
        <taxon>Verrucomicrobiota</taxon>
        <taxon>Opitutia</taxon>
        <taxon>Puniceicoccales</taxon>
        <taxon>Coraliomargaritaceae</taxon>
        <taxon>Coraliomargarita</taxon>
    </lineage>
</organism>
<dbReference type="PANTHER" id="PTHR10949:SF0">
    <property type="entry name" value="LIPOYL SYNTHASE, MITOCHONDRIAL"/>
    <property type="match status" value="1"/>
</dbReference>
<dbReference type="Pfam" id="PF04055">
    <property type="entry name" value="Radical_SAM"/>
    <property type="match status" value="1"/>
</dbReference>
<dbReference type="SFLD" id="SFLDS00029">
    <property type="entry name" value="Radical_SAM"/>
    <property type="match status" value="1"/>
</dbReference>
<dbReference type="Proteomes" id="UP000247099">
    <property type="component" value="Unassembled WGS sequence"/>
</dbReference>
<dbReference type="EMBL" id="QHJQ01000006">
    <property type="protein sequence ID" value="PXA03983.1"/>
    <property type="molecule type" value="Genomic_DNA"/>
</dbReference>
<feature type="binding site" evidence="9">
    <location>
        <position position="273"/>
    </location>
    <ligand>
        <name>[4Fe-4S] cluster</name>
        <dbReference type="ChEBI" id="CHEBI:49883"/>
        <label>1</label>
    </ligand>
</feature>
<comment type="pathway">
    <text evidence="9">Protein modification; protein lipoylation via endogenous pathway; protein N(6)-(lipoyl)lysine from octanoyl-[acyl-carrier-protein]: step 2/2.</text>
</comment>
<feature type="binding site" evidence="9">
    <location>
        <position position="41"/>
    </location>
    <ligand>
        <name>[4Fe-4S] cluster</name>
        <dbReference type="ChEBI" id="CHEBI:49883"/>
        <label>1</label>
    </ligand>
</feature>
<comment type="caution">
    <text evidence="11">The sequence shown here is derived from an EMBL/GenBank/DDBJ whole genome shotgun (WGS) entry which is preliminary data.</text>
</comment>
<keyword evidence="4 9" id="KW-0949">S-adenosyl-L-methionine</keyword>
<evidence type="ECO:0000256" key="6">
    <source>
        <dbReference type="ARBA" id="ARBA00023004"/>
    </source>
</evidence>
<feature type="binding site" evidence="9">
    <location>
        <position position="36"/>
    </location>
    <ligand>
        <name>[4Fe-4S] cluster</name>
        <dbReference type="ChEBI" id="CHEBI:49883"/>
        <label>1</label>
    </ligand>
</feature>
<feature type="binding site" evidence="9">
    <location>
        <position position="66"/>
    </location>
    <ligand>
        <name>[4Fe-4S] cluster</name>
        <dbReference type="ChEBI" id="CHEBI:49883"/>
        <label>2</label>
        <note>4Fe-4S-S-AdoMet</note>
    </ligand>
</feature>
<evidence type="ECO:0000256" key="4">
    <source>
        <dbReference type="ARBA" id="ARBA00022691"/>
    </source>
</evidence>
<dbReference type="SMART" id="SM00729">
    <property type="entry name" value="Elp3"/>
    <property type="match status" value="1"/>
</dbReference>
<dbReference type="UniPathway" id="UPA00538">
    <property type="reaction ID" value="UER00593"/>
</dbReference>
<evidence type="ECO:0000256" key="2">
    <source>
        <dbReference type="ARBA" id="ARBA00022490"/>
    </source>
</evidence>
<comment type="similarity">
    <text evidence="9">Belongs to the radical SAM superfamily. Lipoyl synthase family.</text>
</comment>
<name>A0A317ZIE2_9BACT</name>
<dbReference type="FunCoup" id="A0A317ZIE2">
    <property type="interactions" value="515"/>
</dbReference>
<keyword evidence="5 9" id="KW-0479">Metal-binding</keyword>
<dbReference type="GO" id="GO:0051539">
    <property type="term" value="F:4 iron, 4 sulfur cluster binding"/>
    <property type="evidence" value="ECO:0007669"/>
    <property type="project" value="UniProtKB-UniRule"/>
</dbReference>
<evidence type="ECO:0000259" key="10">
    <source>
        <dbReference type="PROSITE" id="PS51918"/>
    </source>
</evidence>
<evidence type="ECO:0000313" key="11">
    <source>
        <dbReference type="EMBL" id="PXA03983.1"/>
    </source>
</evidence>
<dbReference type="FunFam" id="3.20.20.70:FF:000040">
    <property type="entry name" value="Lipoyl synthase"/>
    <property type="match status" value="1"/>
</dbReference>
<evidence type="ECO:0000256" key="5">
    <source>
        <dbReference type="ARBA" id="ARBA00022723"/>
    </source>
</evidence>
<keyword evidence="6 9" id="KW-0408">Iron</keyword>
<dbReference type="InterPro" id="IPR003698">
    <property type="entry name" value="Lipoyl_synth"/>
</dbReference>
<feature type="binding site" evidence="9">
    <location>
        <position position="69"/>
    </location>
    <ligand>
        <name>[4Fe-4S] cluster</name>
        <dbReference type="ChEBI" id="CHEBI:49883"/>
        <label>2</label>
        <note>4Fe-4S-S-AdoMet</note>
    </ligand>
</feature>